<feature type="transmembrane region" description="Helical" evidence="5">
    <location>
        <begin position="41"/>
        <end position="58"/>
    </location>
</feature>
<accession>A0A9Q4PVD1</accession>
<comment type="subcellular location">
    <subcellularLocation>
        <location evidence="1">Membrane</location>
        <topology evidence="1">Multi-pass membrane protein</topology>
    </subcellularLocation>
</comment>
<keyword evidence="2 5" id="KW-0812">Transmembrane</keyword>
<feature type="transmembrane region" description="Helical" evidence="5">
    <location>
        <begin position="373"/>
        <end position="391"/>
    </location>
</feature>
<reference evidence="7" key="1">
    <citation type="submission" date="2022-12" db="EMBL/GenBank/DDBJ databases">
        <title>Species Delineation and Comparative Genomics within the Campylobacter ureolyticus Complex.</title>
        <authorList>
            <person name="Maki J."/>
            <person name="Howard M."/>
            <person name="Connelly S."/>
            <person name="Hardy D.J."/>
            <person name="Cameron A."/>
        </authorList>
    </citation>
    <scope>NUCLEOTIDE SEQUENCE</scope>
    <source>
        <strain evidence="7">URMC_786</strain>
        <strain evidence="6">URMC_787</strain>
    </source>
</reference>
<dbReference type="AlphaFoldDB" id="A0A9Q4PVD1"/>
<organism evidence="7 8">
    <name type="scientific">Campylobacter ureolyticus</name>
    <dbReference type="NCBI Taxonomy" id="827"/>
    <lineage>
        <taxon>Bacteria</taxon>
        <taxon>Pseudomonadati</taxon>
        <taxon>Campylobacterota</taxon>
        <taxon>Epsilonproteobacteria</taxon>
        <taxon>Campylobacterales</taxon>
        <taxon>Campylobacteraceae</taxon>
        <taxon>Campylobacter</taxon>
    </lineage>
</organism>
<dbReference type="PANTHER" id="PTHR43424:SF1">
    <property type="entry name" value="LOCUS PUTATIVE PROTEIN 1-RELATED"/>
    <property type="match status" value="1"/>
</dbReference>
<evidence type="ECO:0000256" key="4">
    <source>
        <dbReference type="ARBA" id="ARBA00023136"/>
    </source>
</evidence>
<evidence type="ECO:0000256" key="1">
    <source>
        <dbReference type="ARBA" id="ARBA00004141"/>
    </source>
</evidence>
<dbReference type="InterPro" id="IPR002797">
    <property type="entry name" value="Polysacc_synth"/>
</dbReference>
<feature type="transmembrane region" description="Helical" evidence="5">
    <location>
        <begin position="238"/>
        <end position="260"/>
    </location>
</feature>
<dbReference type="InterPro" id="IPR052556">
    <property type="entry name" value="PolySynth_Transporter"/>
</dbReference>
<dbReference type="EMBL" id="JAPXGP010000003">
    <property type="protein sequence ID" value="MCZ6161769.1"/>
    <property type="molecule type" value="Genomic_DNA"/>
</dbReference>
<proteinExistence type="predicted"/>
<keyword evidence="3 5" id="KW-1133">Transmembrane helix</keyword>
<name>A0A9Q4PVD1_9BACT</name>
<sequence>MNKFFKDSSIYVFGQIVANLPSFLLIPYLTRKLGADGYGIMSYYIFYMTLFGIFVGLCQDGAVARYFYFYGKRNLKSIVIVGYIYATFISFCILITAYFLNLKIIMLISLISLTQAMLSVQLAIRQCQKKPISYVIIQITTSFFIVFFTIFLLEYFSENLVFYRFLALFLANLLAVLLAYYFLKGYKIRFSKNNFKISFLYIFSFGFPLVFHHISGLLKGQFDRVLIYNSYSNAQLGIYAAAFNIALIFNVLLMCVNKATLPYYYEALKNKKLNGKKIRKLSLVFLPFSFLPVCIILLIPNTIFLWFLGGEFVGAKYYTALFILGFSFMPTYLVLVNYLFYYAKNKIISICSIISCIIYLIVLLITSKIDIKFIPLSMIISNLVMLPMLYYETIKIKEEK</sequence>
<dbReference type="Proteomes" id="UP001075461">
    <property type="component" value="Unassembled WGS sequence"/>
</dbReference>
<feature type="transmembrane region" description="Helical" evidence="5">
    <location>
        <begin position="347"/>
        <end position="367"/>
    </location>
</feature>
<comment type="caution">
    <text evidence="7">The sequence shown here is derived from an EMBL/GenBank/DDBJ whole genome shotgun (WGS) entry which is preliminary data.</text>
</comment>
<feature type="transmembrane region" description="Helical" evidence="5">
    <location>
        <begin position="320"/>
        <end position="340"/>
    </location>
</feature>
<keyword evidence="4 5" id="KW-0472">Membrane</keyword>
<dbReference type="Pfam" id="PF01943">
    <property type="entry name" value="Polysacc_synt"/>
    <property type="match status" value="1"/>
</dbReference>
<feature type="transmembrane region" description="Helical" evidence="5">
    <location>
        <begin position="281"/>
        <end position="308"/>
    </location>
</feature>
<dbReference type="EMBL" id="JAPXGO010000003">
    <property type="protein sequence ID" value="MCZ6159836.1"/>
    <property type="molecule type" value="Genomic_DNA"/>
</dbReference>
<dbReference type="PANTHER" id="PTHR43424">
    <property type="entry name" value="LOCUS PUTATIVE PROTEIN 1-RELATED"/>
    <property type="match status" value="1"/>
</dbReference>
<evidence type="ECO:0000313" key="6">
    <source>
        <dbReference type="EMBL" id="MCZ6159836.1"/>
    </source>
</evidence>
<evidence type="ECO:0000256" key="5">
    <source>
        <dbReference type="SAM" id="Phobius"/>
    </source>
</evidence>
<evidence type="ECO:0000313" key="7">
    <source>
        <dbReference type="EMBL" id="MCZ6161769.1"/>
    </source>
</evidence>
<dbReference type="RefSeq" id="WP_269480110.1">
    <property type="nucleotide sequence ID" value="NZ_JAPXGH010000001.1"/>
</dbReference>
<feature type="transmembrane region" description="Helical" evidence="5">
    <location>
        <begin position="136"/>
        <end position="156"/>
    </location>
</feature>
<evidence type="ECO:0000256" key="2">
    <source>
        <dbReference type="ARBA" id="ARBA00022692"/>
    </source>
</evidence>
<feature type="transmembrane region" description="Helical" evidence="5">
    <location>
        <begin position="162"/>
        <end position="183"/>
    </location>
</feature>
<dbReference type="Proteomes" id="UP001075225">
    <property type="component" value="Unassembled WGS sequence"/>
</dbReference>
<feature type="transmembrane region" description="Helical" evidence="5">
    <location>
        <begin position="78"/>
        <end position="98"/>
    </location>
</feature>
<feature type="transmembrane region" description="Helical" evidence="5">
    <location>
        <begin position="12"/>
        <end position="29"/>
    </location>
</feature>
<gene>
    <name evidence="6" type="ORF">O6B32_05010</name>
    <name evidence="7" type="ORF">O6B92_05395</name>
</gene>
<feature type="transmembrane region" description="Helical" evidence="5">
    <location>
        <begin position="104"/>
        <end position="124"/>
    </location>
</feature>
<evidence type="ECO:0000256" key="3">
    <source>
        <dbReference type="ARBA" id="ARBA00022989"/>
    </source>
</evidence>
<dbReference type="GO" id="GO:0016020">
    <property type="term" value="C:membrane"/>
    <property type="evidence" value="ECO:0007669"/>
    <property type="project" value="UniProtKB-SubCell"/>
</dbReference>
<protein>
    <submittedName>
        <fullName evidence="7">Oligosaccharide flippase family protein</fullName>
    </submittedName>
</protein>
<feature type="transmembrane region" description="Helical" evidence="5">
    <location>
        <begin position="195"/>
        <end position="218"/>
    </location>
</feature>
<evidence type="ECO:0000313" key="8">
    <source>
        <dbReference type="Proteomes" id="UP001075461"/>
    </source>
</evidence>